<evidence type="ECO:0000256" key="1">
    <source>
        <dbReference type="ARBA" id="ARBA00004123"/>
    </source>
</evidence>
<comment type="subcellular location">
    <subcellularLocation>
        <location evidence="1">Nucleus</location>
    </subcellularLocation>
</comment>
<comment type="similarity">
    <text evidence="2">Belongs to the DNA polymerase epsilon subunit B family.</text>
</comment>
<evidence type="ECO:0000313" key="9">
    <source>
        <dbReference type="Proteomes" id="UP001071777"/>
    </source>
</evidence>
<dbReference type="PANTHER" id="PTHR12708">
    <property type="entry name" value="DNA POLYMERASE EPSILON SUBUNIT B"/>
    <property type="match status" value="1"/>
</dbReference>
<reference evidence="8" key="1">
    <citation type="submission" date="2022-10" db="EMBL/GenBank/DDBJ databases">
        <title>Adaptive evolution leads to modifications in subtelomeric GC content in a zoonotic Cryptosporidium species.</title>
        <authorList>
            <person name="Li J."/>
            <person name="Feng Y."/>
            <person name="Xiao L."/>
        </authorList>
    </citation>
    <scope>NUCLEOTIDE SEQUENCE</scope>
    <source>
        <strain evidence="8">25894</strain>
    </source>
</reference>
<dbReference type="InterPro" id="IPR007185">
    <property type="entry name" value="DNA_pol_a/d/e_bsu"/>
</dbReference>
<evidence type="ECO:0000313" key="8">
    <source>
        <dbReference type="EMBL" id="KAJ1615276.1"/>
    </source>
</evidence>
<dbReference type="PANTHER" id="PTHR12708:SF0">
    <property type="entry name" value="DNA POLYMERASE EPSILON SUBUNIT 2"/>
    <property type="match status" value="1"/>
</dbReference>
<evidence type="ECO:0000256" key="5">
    <source>
        <dbReference type="ARBA" id="ARBA00023242"/>
    </source>
</evidence>
<evidence type="ECO:0000256" key="4">
    <source>
        <dbReference type="ARBA" id="ARBA00023125"/>
    </source>
</evidence>
<dbReference type="Pfam" id="PF04042">
    <property type="entry name" value="DNA_pol_E_B"/>
    <property type="match status" value="1"/>
</dbReference>
<dbReference type="EMBL" id="JAPCXB010000008">
    <property type="protein sequence ID" value="KAJ1615276.1"/>
    <property type="molecule type" value="Genomic_DNA"/>
</dbReference>
<feature type="domain" description="DNA polymerase alpha/delta/epsilon subunit B" evidence="7">
    <location>
        <begin position="223"/>
        <end position="471"/>
    </location>
</feature>
<proteinExistence type="inferred from homology"/>
<name>A0ABQ8PBF6_9CRYT</name>
<keyword evidence="4" id="KW-0238">DNA-binding</keyword>
<keyword evidence="3" id="KW-0235">DNA replication</keyword>
<accession>A0ABQ8PBF6</accession>
<organism evidence="8 9">
    <name type="scientific">Cryptosporidium canis</name>
    <dbReference type="NCBI Taxonomy" id="195482"/>
    <lineage>
        <taxon>Eukaryota</taxon>
        <taxon>Sar</taxon>
        <taxon>Alveolata</taxon>
        <taxon>Apicomplexa</taxon>
        <taxon>Conoidasida</taxon>
        <taxon>Coccidia</taxon>
        <taxon>Eucoccidiorida</taxon>
        <taxon>Eimeriorina</taxon>
        <taxon>Cryptosporidiidae</taxon>
        <taxon>Cryptosporidium</taxon>
    </lineage>
</organism>
<evidence type="ECO:0000256" key="3">
    <source>
        <dbReference type="ARBA" id="ARBA00022705"/>
    </source>
</evidence>
<evidence type="ECO:0000259" key="7">
    <source>
        <dbReference type="Pfam" id="PF04042"/>
    </source>
</evidence>
<keyword evidence="9" id="KW-1185">Reference proteome</keyword>
<comment type="caution">
    <text evidence="8">The sequence shown here is derived from an EMBL/GenBank/DDBJ whole genome shotgun (WGS) entry which is preliminary data.</text>
</comment>
<dbReference type="Gene3D" id="3.60.21.50">
    <property type="match status" value="1"/>
</dbReference>
<gene>
    <name evidence="8" type="ORF">OJ252_287</name>
</gene>
<evidence type="ECO:0000256" key="6">
    <source>
        <dbReference type="ARBA" id="ARBA00032930"/>
    </source>
</evidence>
<dbReference type="Proteomes" id="UP001071777">
    <property type="component" value="Unassembled WGS sequence"/>
</dbReference>
<evidence type="ECO:0000256" key="2">
    <source>
        <dbReference type="ARBA" id="ARBA00009560"/>
    </source>
</evidence>
<dbReference type="InterPro" id="IPR016266">
    <property type="entry name" value="POLE2"/>
</dbReference>
<sequence>MNQACDKISAHFDSNAFMNRHMLRYYLIRYLLAKNGSFLFCDKDQFKTNELLQDQFGNELIGAGADLDIQKSKFIIYSIKNIQSIFHTVTILGILLNFGGQIFIEDPTHKVKLIVNPNNTLFGRGVYCYNHIVIVRGKMDHLTEELHVESMFHPPMQSIDENATNDFLYGIYLDNNKYLLSSRYEINTTNTKCKVSFDKHDLRIKSLEEFKIKAQVSRNHYWVIISDILLTSESVIENLHKVFSGYEQMINETNTRIAFVLLGNFINCDFGSTEESDKENACIGNDFTKSNTLSEHLHEIQNNNLFTNFDKSREGFERLYYLLEKFPILMSNSTFFIVSGPNDIGPDLLPKNPLSDYYTSQLSKRFESKIYFFSNPSIIDDGENKIFISRYSLAKELKEKTLFSYYGKKNLGLTNHWNIEPEILESILPPTLLGQQHLTPTSQNIISPLDHRLFLLPTPNLLFICDSSPSYSVKSMNQVWIVNPGSFKNTNSWVQYNVINDSIDHVWL</sequence>
<keyword evidence="5" id="KW-0539">Nucleus</keyword>
<protein>
    <recommendedName>
        <fullName evidence="6">DNA polymerase II subunit 2</fullName>
    </recommendedName>
</protein>